<proteinExistence type="predicted"/>
<feature type="compositionally biased region" description="Basic and acidic residues" evidence="1">
    <location>
        <begin position="40"/>
        <end position="54"/>
    </location>
</feature>
<dbReference type="AlphaFoldDB" id="A0AAV6Y8W7"/>
<name>A0AAV6Y8W7_9LAMI</name>
<sequence>MDVAFSSKLYQLCSTFFVVVKPSCRVNHLSCFAESSKSIQKPDTHPGNDSDSKPTKKTRCTKLKRLISDDEEIDENDESSEKKKKILEEDLDWPLHADVDWGIRASEYFDQHPIQNVLREDGTEIDDG</sequence>
<protein>
    <submittedName>
        <fullName evidence="2">Uncharacterized protein</fullName>
    </submittedName>
</protein>
<evidence type="ECO:0000313" key="2">
    <source>
        <dbReference type="EMBL" id="KAG8389179.1"/>
    </source>
</evidence>
<keyword evidence="3" id="KW-1185">Reference proteome</keyword>
<dbReference type="Proteomes" id="UP000826271">
    <property type="component" value="Unassembled WGS sequence"/>
</dbReference>
<accession>A0AAV6Y8W7</accession>
<dbReference type="EMBL" id="WHWC01000002">
    <property type="protein sequence ID" value="KAG8389179.1"/>
    <property type="molecule type" value="Genomic_DNA"/>
</dbReference>
<evidence type="ECO:0000313" key="3">
    <source>
        <dbReference type="Proteomes" id="UP000826271"/>
    </source>
</evidence>
<organism evidence="2 3">
    <name type="scientific">Buddleja alternifolia</name>
    <dbReference type="NCBI Taxonomy" id="168488"/>
    <lineage>
        <taxon>Eukaryota</taxon>
        <taxon>Viridiplantae</taxon>
        <taxon>Streptophyta</taxon>
        <taxon>Embryophyta</taxon>
        <taxon>Tracheophyta</taxon>
        <taxon>Spermatophyta</taxon>
        <taxon>Magnoliopsida</taxon>
        <taxon>eudicotyledons</taxon>
        <taxon>Gunneridae</taxon>
        <taxon>Pentapetalae</taxon>
        <taxon>asterids</taxon>
        <taxon>lamiids</taxon>
        <taxon>Lamiales</taxon>
        <taxon>Scrophulariaceae</taxon>
        <taxon>Buddlejeae</taxon>
        <taxon>Buddleja</taxon>
    </lineage>
</organism>
<comment type="caution">
    <text evidence="2">The sequence shown here is derived from an EMBL/GenBank/DDBJ whole genome shotgun (WGS) entry which is preliminary data.</text>
</comment>
<evidence type="ECO:0000256" key="1">
    <source>
        <dbReference type="SAM" id="MobiDB-lite"/>
    </source>
</evidence>
<feature type="region of interest" description="Disordered" evidence="1">
    <location>
        <begin position="35"/>
        <end position="61"/>
    </location>
</feature>
<gene>
    <name evidence="2" type="ORF">BUALT_Bualt02G0202100</name>
</gene>
<reference evidence="2" key="1">
    <citation type="submission" date="2019-10" db="EMBL/GenBank/DDBJ databases">
        <authorList>
            <person name="Zhang R."/>
            <person name="Pan Y."/>
            <person name="Wang J."/>
            <person name="Ma R."/>
            <person name="Yu S."/>
        </authorList>
    </citation>
    <scope>NUCLEOTIDE SEQUENCE</scope>
    <source>
        <strain evidence="2">LA-IB0</strain>
        <tissue evidence="2">Leaf</tissue>
    </source>
</reference>